<feature type="non-terminal residue" evidence="1">
    <location>
        <position position="32"/>
    </location>
</feature>
<dbReference type="EMBL" id="LCBP01000030">
    <property type="protein sequence ID" value="KKS12579.1"/>
    <property type="molecule type" value="Genomic_DNA"/>
</dbReference>
<dbReference type="AlphaFoldDB" id="A0A0G0WI20"/>
<comment type="caution">
    <text evidence="1">The sequence shown here is derived from an EMBL/GenBank/DDBJ whole genome shotgun (WGS) entry which is preliminary data.</text>
</comment>
<name>A0A0G0WI20_9BACT</name>
<reference evidence="1 2" key="1">
    <citation type="journal article" date="2015" name="Nature">
        <title>rRNA introns, odd ribosomes, and small enigmatic genomes across a large radiation of phyla.</title>
        <authorList>
            <person name="Brown C.T."/>
            <person name="Hug L.A."/>
            <person name="Thomas B.C."/>
            <person name="Sharon I."/>
            <person name="Castelle C.J."/>
            <person name="Singh A."/>
            <person name="Wilkins M.J."/>
            <person name="Williams K.H."/>
            <person name="Banfield J.F."/>
        </authorList>
    </citation>
    <scope>NUCLEOTIDE SEQUENCE [LARGE SCALE GENOMIC DNA]</scope>
</reference>
<organism evidence="1 2">
    <name type="scientific">Candidatus Magasanikbacteria bacterium GW2011_GWA2_41_55</name>
    <dbReference type="NCBI Taxonomy" id="1619038"/>
    <lineage>
        <taxon>Bacteria</taxon>
        <taxon>Candidatus Magasanikiibacteriota</taxon>
    </lineage>
</organism>
<evidence type="ECO:0000313" key="2">
    <source>
        <dbReference type="Proteomes" id="UP000034299"/>
    </source>
</evidence>
<evidence type="ECO:0000313" key="1">
    <source>
        <dbReference type="EMBL" id="KKS12579.1"/>
    </source>
</evidence>
<sequence>MIKKIFNFVSFLVISSLVLSVPLTVLAQDAGT</sequence>
<proteinExistence type="predicted"/>
<protein>
    <submittedName>
        <fullName evidence="1">Uncharacterized protein</fullName>
    </submittedName>
</protein>
<accession>A0A0G0WI20</accession>
<gene>
    <name evidence="1" type="ORF">UU69_C0030G0001</name>
</gene>
<dbReference type="Proteomes" id="UP000034299">
    <property type="component" value="Unassembled WGS sequence"/>
</dbReference>